<evidence type="ECO:0000313" key="2">
    <source>
        <dbReference type="Proteomes" id="UP000813385"/>
    </source>
</evidence>
<reference evidence="1" key="1">
    <citation type="journal article" date="2021" name="Nat. Commun.">
        <title>Genetic determinants of endophytism in the Arabidopsis root mycobiome.</title>
        <authorList>
            <person name="Mesny F."/>
            <person name="Miyauchi S."/>
            <person name="Thiergart T."/>
            <person name="Pickel B."/>
            <person name="Atanasova L."/>
            <person name="Karlsson M."/>
            <person name="Huettel B."/>
            <person name="Barry K.W."/>
            <person name="Haridas S."/>
            <person name="Chen C."/>
            <person name="Bauer D."/>
            <person name="Andreopoulos W."/>
            <person name="Pangilinan J."/>
            <person name="LaButti K."/>
            <person name="Riley R."/>
            <person name="Lipzen A."/>
            <person name="Clum A."/>
            <person name="Drula E."/>
            <person name="Henrissat B."/>
            <person name="Kohler A."/>
            <person name="Grigoriev I.V."/>
            <person name="Martin F.M."/>
            <person name="Hacquard S."/>
        </authorList>
    </citation>
    <scope>NUCLEOTIDE SEQUENCE</scope>
    <source>
        <strain evidence="1">MPI-CAGE-AT-0016</strain>
    </source>
</reference>
<proteinExistence type="predicted"/>
<evidence type="ECO:0000313" key="1">
    <source>
        <dbReference type="EMBL" id="KAH7347617.1"/>
    </source>
</evidence>
<dbReference type="EMBL" id="JAGPXD010000007">
    <property type="protein sequence ID" value="KAH7347617.1"/>
    <property type="molecule type" value="Genomic_DNA"/>
</dbReference>
<keyword evidence="2" id="KW-1185">Reference proteome</keyword>
<sequence>MQTVPSWLPGFLPCVGVLRSGGQMFEAAPELLPPALLNLGKVQKARLTVLRLMAPDAKISRLVPPPRAPKAPKNLGAAPVRASLITNWPLFIASQAGNLGSGASPFRRPFEPESSG</sequence>
<gene>
    <name evidence="1" type="ORF">B0T11DRAFT_302796</name>
</gene>
<dbReference type="AlphaFoldDB" id="A0A8K0T4H4"/>
<organism evidence="1 2">
    <name type="scientific">Plectosphaerella cucumerina</name>
    <dbReference type="NCBI Taxonomy" id="40658"/>
    <lineage>
        <taxon>Eukaryota</taxon>
        <taxon>Fungi</taxon>
        <taxon>Dikarya</taxon>
        <taxon>Ascomycota</taxon>
        <taxon>Pezizomycotina</taxon>
        <taxon>Sordariomycetes</taxon>
        <taxon>Hypocreomycetidae</taxon>
        <taxon>Glomerellales</taxon>
        <taxon>Plectosphaerellaceae</taxon>
        <taxon>Plectosphaerella</taxon>
    </lineage>
</organism>
<name>A0A8K0T4H4_9PEZI</name>
<comment type="caution">
    <text evidence="1">The sequence shown here is derived from an EMBL/GenBank/DDBJ whole genome shotgun (WGS) entry which is preliminary data.</text>
</comment>
<dbReference type="Proteomes" id="UP000813385">
    <property type="component" value="Unassembled WGS sequence"/>
</dbReference>
<accession>A0A8K0T4H4</accession>
<protein>
    <submittedName>
        <fullName evidence="1">Uncharacterized protein</fullName>
    </submittedName>
</protein>